<accession>A0AAN9YJN6</accession>
<keyword evidence="3" id="KW-0597">Phosphoprotein</keyword>
<dbReference type="Gene3D" id="3.40.50.1820">
    <property type="entry name" value="alpha/beta hydrolase"/>
    <property type="match status" value="1"/>
</dbReference>
<evidence type="ECO:0000256" key="1">
    <source>
        <dbReference type="ARBA" id="ARBA00006432"/>
    </source>
</evidence>
<evidence type="ECO:0000256" key="3">
    <source>
        <dbReference type="ARBA" id="ARBA00022553"/>
    </source>
</evidence>
<dbReference type="InterPro" id="IPR001031">
    <property type="entry name" value="Thioesterase"/>
</dbReference>
<reference evidence="6 7" key="1">
    <citation type="journal article" date="2023" name="PLoS ONE">
        <title>Cytospora paraplurivora sp. nov. isolated from orchards with fruit tree decline syndrome in Ontario, Canada.</title>
        <authorList>
            <person name="Ilyukhin E."/>
            <person name="Nguyen H.D.T."/>
            <person name="Castle A.J."/>
            <person name="Ellouze W."/>
        </authorList>
    </citation>
    <scope>NUCLEOTIDE SEQUENCE [LARGE SCALE GENOMIC DNA]</scope>
    <source>
        <strain evidence="6 7">FDS-564</strain>
    </source>
</reference>
<dbReference type="InterPro" id="IPR009081">
    <property type="entry name" value="PP-bd_ACP"/>
</dbReference>
<gene>
    <name evidence="6" type="ORF">SLS53_001783</name>
</gene>
<name>A0AAN9YJN6_9PEZI</name>
<evidence type="ECO:0000256" key="4">
    <source>
        <dbReference type="ARBA" id="ARBA00022598"/>
    </source>
</evidence>
<dbReference type="Pfam" id="PF00550">
    <property type="entry name" value="PP-binding"/>
    <property type="match status" value="1"/>
</dbReference>
<dbReference type="InterPro" id="IPR029058">
    <property type="entry name" value="AB_hydrolase_fold"/>
</dbReference>
<evidence type="ECO:0000313" key="7">
    <source>
        <dbReference type="Proteomes" id="UP001320245"/>
    </source>
</evidence>
<dbReference type="PANTHER" id="PTHR43201">
    <property type="entry name" value="ACYL-COA SYNTHETASE"/>
    <property type="match status" value="1"/>
</dbReference>
<dbReference type="Gene3D" id="3.30.300.30">
    <property type="match status" value="1"/>
</dbReference>
<comment type="similarity">
    <text evidence="1">Belongs to the ATP-dependent AMP-binding enzyme family.</text>
</comment>
<feature type="domain" description="Carrier" evidence="5">
    <location>
        <begin position="193"/>
        <end position="272"/>
    </location>
</feature>
<dbReference type="GO" id="GO:0006631">
    <property type="term" value="P:fatty acid metabolic process"/>
    <property type="evidence" value="ECO:0007669"/>
    <property type="project" value="TreeGrafter"/>
</dbReference>
<dbReference type="InterPro" id="IPR045851">
    <property type="entry name" value="AMP-bd_C_sf"/>
</dbReference>
<dbReference type="AlphaFoldDB" id="A0AAN9YJN6"/>
<dbReference type="SUPFAM" id="SSF53474">
    <property type="entry name" value="alpha/beta-Hydrolases"/>
    <property type="match status" value="1"/>
</dbReference>
<evidence type="ECO:0000256" key="2">
    <source>
        <dbReference type="ARBA" id="ARBA00022450"/>
    </source>
</evidence>
<dbReference type="InterPro" id="IPR020806">
    <property type="entry name" value="PKS_PP-bd"/>
</dbReference>
<dbReference type="InterPro" id="IPR036736">
    <property type="entry name" value="ACP-like_sf"/>
</dbReference>
<dbReference type="Proteomes" id="UP001320245">
    <property type="component" value="Unassembled WGS sequence"/>
</dbReference>
<dbReference type="EMBL" id="JAJSPL020000004">
    <property type="protein sequence ID" value="KAK7747528.1"/>
    <property type="molecule type" value="Genomic_DNA"/>
</dbReference>
<dbReference type="SMART" id="SM00823">
    <property type="entry name" value="PKS_PP"/>
    <property type="match status" value="1"/>
</dbReference>
<dbReference type="SUPFAM" id="SSF56801">
    <property type="entry name" value="Acetyl-CoA synthetase-like"/>
    <property type="match status" value="1"/>
</dbReference>
<evidence type="ECO:0000313" key="6">
    <source>
        <dbReference type="EMBL" id="KAK7747528.1"/>
    </source>
</evidence>
<dbReference type="GO" id="GO:0031177">
    <property type="term" value="F:phosphopantetheine binding"/>
    <property type="evidence" value="ECO:0007669"/>
    <property type="project" value="InterPro"/>
</dbReference>
<sequence length="573" mass="63210">MRVSGLLEVRGGPIFRGYYRNAKATAEAFTPDGWFKTGDTGVIDTVGNLSLKGRMKDVININGVKFSTSDVQALVEKTLGDHADRLICFPSRAVKSHTEQVTVAYVPKKWVTHGLQTANKKIVEACLSLTGARPNILGLKDTASLPQTTLGKISGARMRSMFEKGQFDDCLEEYKLALRNEGPPPRPGLKPDQAANEDEAQLLEDFREALDTLPSSVTFGPETPVFDIGFTSIDLIRLKRRIDSRLGINVPVIMLIRNPSARGLANALDELVMKQHSIEDNNMQAPQAGSVVYDPIVALRDQGSKTPLWLIHPGVGEVLVFVGLAQQLASDDRPIYALRARGFEPGQSLFASITDMVNIYAGAIQARQPHGPYALAGYSYGGMVAFEVAKELRTRGEEVRFLASFNLPPHIAWRMRQLGWTPCLLHLGLFLGLVEEDWVDSRLKQLGGVEMPREEALHCLRKAADEERWEEIGISEAALGHWADVANGLQSLAVEYEPAGTVETIDVFHAVPLKVAAQSREQWVETHLSKWRDFSESTPRFHEVGGGHYTMLGPDHVVDFADSLVRAMKQRGA</sequence>
<dbReference type="PANTHER" id="PTHR43201:SF5">
    <property type="entry name" value="MEDIUM-CHAIN ACYL-COA LIGASE ACSF2, MITOCHONDRIAL"/>
    <property type="match status" value="1"/>
</dbReference>
<organism evidence="6 7">
    <name type="scientific">Cytospora paraplurivora</name>
    <dbReference type="NCBI Taxonomy" id="2898453"/>
    <lineage>
        <taxon>Eukaryota</taxon>
        <taxon>Fungi</taxon>
        <taxon>Dikarya</taxon>
        <taxon>Ascomycota</taxon>
        <taxon>Pezizomycotina</taxon>
        <taxon>Sordariomycetes</taxon>
        <taxon>Sordariomycetidae</taxon>
        <taxon>Diaporthales</taxon>
        <taxon>Cytosporaceae</taxon>
        <taxon>Cytospora</taxon>
    </lineage>
</organism>
<dbReference type="SUPFAM" id="SSF47336">
    <property type="entry name" value="ACP-like"/>
    <property type="match status" value="1"/>
</dbReference>
<dbReference type="Pfam" id="PF00975">
    <property type="entry name" value="Thioesterase"/>
    <property type="match status" value="1"/>
</dbReference>
<evidence type="ECO:0000259" key="5">
    <source>
        <dbReference type="PROSITE" id="PS50075"/>
    </source>
</evidence>
<dbReference type="PROSITE" id="PS50075">
    <property type="entry name" value="CARRIER"/>
    <property type="match status" value="1"/>
</dbReference>
<dbReference type="InterPro" id="IPR042099">
    <property type="entry name" value="ANL_N_sf"/>
</dbReference>
<dbReference type="Gene3D" id="1.10.1200.10">
    <property type="entry name" value="ACP-like"/>
    <property type="match status" value="1"/>
</dbReference>
<keyword evidence="2" id="KW-0596">Phosphopantetheine</keyword>
<keyword evidence="7" id="KW-1185">Reference proteome</keyword>
<dbReference type="Gene3D" id="3.40.50.12780">
    <property type="entry name" value="N-terminal domain of ligase-like"/>
    <property type="match status" value="1"/>
</dbReference>
<proteinExistence type="inferred from homology"/>
<protein>
    <submittedName>
        <fullName evidence="6">Secondary metabolism biosynthetic enzyme</fullName>
    </submittedName>
</protein>
<comment type="caution">
    <text evidence="6">The sequence shown here is derived from an EMBL/GenBank/DDBJ whole genome shotgun (WGS) entry which is preliminary data.</text>
</comment>
<keyword evidence="4" id="KW-0436">Ligase</keyword>
<dbReference type="GO" id="GO:0031956">
    <property type="term" value="F:medium-chain fatty acid-CoA ligase activity"/>
    <property type="evidence" value="ECO:0007669"/>
    <property type="project" value="TreeGrafter"/>
</dbReference>